<reference evidence="5 6" key="1">
    <citation type="submission" date="2019-01" db="EMBL/GenBank/DDBJ databases">
        <title>Zoogloea oleivorans genome sequencing and assembly.</title>
        <authorList>
            <person name="Tancsics A."/>
            <person name="Farkas M."/>
            <person name="Kriszt B."/>
            <person name="Maroti G."/>
            <person name="Horvath B."/>
        </authorList>
    </citation>
    <scope>NUCLEOTIDE SEQUENCE [LARGE SCALE GENOMIC DNA]</scope>
    <source>
        <strain evidence="5 6">Buc</strain>
    </source>
</reference>
<dbReference type="Gene3D" id="3.10.450.50">
    <property type="match status" value="1"/>
</dbReference>
<dbReference type="InterPro" id="IPR032710">
    <property type="entry name" value="NTF2-like_dom_sf"/>
</dbReference>
<dbReference type="Pfam" id="PF24125">
    <property type="entry name" value="Cds6_C"/>
    <property type="match status" value="1"/>
</dbReference>
<dbReference type="InterPro" id="IPR056203">
    <property type="entry name" value="Cds6_C"/>
</dbReference>
<dbReference type="Pfam" id="PF13181">
    <property type="entry name" value="TPR_8"/>
    <property type="match status" value="1"/>
</dbReference>
<feature type="repeat" description="TPR" evidence="3">
    <location>
        <begin position="391"/>
        <end position="424"/>
    </location>
</feature>
<dbReference type="Gene3D" id="1.25.40.10">
    <property type="entry name" value="Tetratricopeptide repeat domain"/>
    <property type="match status" value="2"/>
</dbReference>
<accession>A0A6C2D5X0</accession>
<dbReference type="PROSITE" id="PS50005">
    <property type="entry name" value="TPR"/>
    <property type="match status" value="5"/>
</dbReference>
<keyword evidence="2 3" id="KW-0802">TPR repeat</keyword>
<dbReference type="PANTHER" id="PTHR44227:SF3">
    <property type="entry name" value="PROTEIN O-MANNOSYL-TRANSFERASE TMTC4"/>
    <property type="match status" value="1"/>
</dbReference>
<feature type="repeat" description="TPR" evidence="3">
    <location>
        <begin position="322"/>
        <end position="355"/>
    </location>
</feature>
<dbReference type="AlphaFoldDB" id="A0A6C2D5X0"/>
<dbReference type="EMBL" id="SDKK01000003">
    <property type="protein sequence ID" value="TYC61113.1"/>
    <property type="molecule type" value="Genomic_DNA"/>
</dbReference>
<comment type="caution">
    <text evidence="5">The sequence shown here is derived from an EMBL/GenBank/DDBJ whole genome shotgun (WGS) entry which is preliminary data.</text>
</comment>
<evidence type="ECO:0000256" key="3">
    <source>
        <dbReference type="PROSITE-ProRule" id="PRU00339"/>
    </source>
</evidence>
<feature type="domain" description="Cds6 C-terminal" evidence="4">
    <location>
        <begin position="470"/>
        <end position="573"/>
    </location>
</feature>
<dbReference type="SMART" id="SM00028">
    <property type="entry name" value="TPR"/>
    <property type="match status" value="9"/>
</dbReference>
<organism evidence="5 6">
    <name type="scientific">Zoogloea oleivorans</name>
    <dbReference type="NCBI Taxonomy" id="1552750"/>
    <lineage>
        <taxon>Bacteria</taxon>
        <taxon>Pseudomonadati</taxon>
        <taxon>Pseudomonadota</taxon>
        <taxon>Betaproteobacteria</taxon>
        <taxon>Rhodocyclales</taxon>
        <taxon>Zoogloeaceae</taxon>
        <taxon>Zoogloea</taxon>
    </lineage>
</organism>
<dbReference type="PANTHER" id="PTHR44227">
    <property type="match status" value="1"/>
</dbReference>
<dbReference type="SUPFAM" id="SSF54427">
    <property type="entry name" value="NTF2-like"/>
    <property type="match status" value="1"/>
</dbReference>
<dbReference type="InterPro" id="IPR011990">
    <property type="entry name" value="TPR-like_helical_dom_sf"/>
</dbReference>
<dbReference type="Proteomes" id="UP000389128">
    <property type="component" value="Unassembled WGS sequence"/>
</dbReference>
<gene>
    <name evidence="5" type="ORF">ETQ85_03395</name>
</gene>
<dbReference type="OrthoDB" id="9814129at2"/>
<feature type="repeat" description="TPR" evidence="3">
    <location>
        <begin position="288"/>
        <end position="321"/>
    </location>
</feature>
<evidence type="ECO:0000313" key="5">
    <source>
        <dbReference type="EMBL" id="TYC61113.1"/>
    </source>
</evidence>
<dbReference type="InterPro" id="IPR019734">
    <property type="entry name" value="TPR_rpt"/>
</dbReference>
<proteinExistence type="predicted"/>
<feature type="repeat" description="TPR" evidence="3">
    <location>
        <begin position="83"/>
        <end position="116"/>
    </location>
</feature>
<evidence type="ECO:0000313" key="6">
    <source>
        <dbReference type="Proteomes" id="UP000389128"/>
    </source>
</evidence>
<evidence type="ECO:0000259" key="4">
    <source>
        <dbReference type="Pfam" id="PF24125"/>
    </source>
</evidence>
<name>A0A6C2D5X0_9RHOO</name>
<feature type="repeat" description="TPR" evidence="3">
    <location>
        <begin position="220"/>
        <end position="253"/>
    </location>
</feature>
<dbReference type="SUPFAM" id="SSF48452">
    <property type="entry name" value="TPR-like"/>
    <property type="match status" value="1"/>
</dbReference>
<keyword evidence="6" id="KW-1185">Reference proteome</keyword>
<dbReference type="InterPro" id="IPR052346">
    <property type="entry name" value="O-mannosyl-transferase_TMTC"/>
</dbReference>
<dbReference type="Pfam" id="PF13432">
    <property type="entry name" value="TPR_16"/>
    <property type="match status" value="3"/>
</dbReference>
<evidence type="ECO:0000256" key="2">
    <source>
        <dbReference type="ARBA" id="ARBA00022803"/>
    </source>
</evidence>
<evidence type="ECO:0000256" key="1">
    <source>
        <dbReference type="ARBA" id="ARBA00022737"/>
    </source>
</evidence>
<sequence>MSRGSPVKYEVVSAPGLGISSLSTPLRPLCPAEHLLPEVSMYRTRILPALVLGSGLALLACTAHAEPITGTPQPSLSEAARPDLVHLNRGQTALRERQFDQAEKAFGEAYRHNPRSVEAMLGLAMATHSQGKVKLARDWMSSAVAMAPGQPRVLQAQARMLVEQGLPAAAEESYRAAIGAHPEQARLKLDLATLYMDQLKKPSEAVAVLRDLIRQDPEQSAAHFQLGLALSADGKLDEAGRALDEAIRRAPGDSLAVHARGLIALKQGQPDRALALFDKALVLRKDFAGAMLARGDALQALGKSEQAIDAYKRAASLAPTSALPHALRAQAFERMKRPTEAEQAYRDALKLEPDNVRIGNNLAFLLSSQKLKLDEALSLAQRGVASAPGSATYLDTLGAVLVARGDGAGARQAFERAQALEPGNTSVRQHLAQLGVVPAAKQVPAPAVVAAVAVAPVASVPGAEDPAKLIASRMEAWRQAWQAKDASRYLAFYASSFMPADQRARNAWEADRRAKLDKKGDIRVQIGESAYKLAGEVVTVSFEQRYQSGNYSDTGRKLLEWVKEGGEWKIRREAQQ</sequence>
<protein>
    <submittedName>
        <fullName evidence="5">Tetratricopeptide repeat protein</fullName>
    </submittedName>
</protein>
<keyword evidence="1" id="KW-0677">Repeat</keyword>